<reference evidence="1 2" key="1">
    <citation type="submission" date="2016-10" db="EMBL/GenBank/DDBJ databases">
        <authorList>
            <person name="de Groot N.N."/>
        </authorList>
    </citation>
    <scope>NUCLEOTIDE SEQUENCE [LARGE SCALE GENOMIC DNA]</scope>
    <source>
        <strain evidence="1 2">DSM 20678</strain>
    </source>
</reference>
<dbReference type="AlphaFoldDB" id="A0A1I5YDP1"/>
<dbReference type="Proteomes" id="UP000198577">
    <property type="component" value="Unassembled WGS sequence"/>
</dbReference>
<organism evidence="1 2">
    <name type="scientific">Caldicoprobacter faecalis</name>
    <dbReference type="NCBI Taxonomy" id="937334"/>
    <lineage>
        <taxon>Bacteria</taxon>
        <taxon>Bacillati</taxon>
        <taxon>Bacillota</taxon>
        <taxon>Clostridia</taxon>
        <taxon>Caldicoprobacterales</taxon>
        <taxon>Caldicoprobacteraceae</taxon>
        <taxon>Caldicoprobacter</taxon>
    </lineage>
</organism>
<name>A0A1I5YDP1_9FIRM</name>
<feature type="non-terminal residue" evidence="1">
    <location>
        <position position="29"/>
    </location>
</feature>
<dbReference type="EMBL" id="FOXR01000043">
    <property type="protein sequence ID" value="SFQ42312.1"/>
    <property type="molecule type" value="Genomic_DNA"/>
</dbReference>
<protein>
    <submittedName>
        <fullName evidence="1">Putative transposase</fullName>
    </submittedName>
</protein>
<gene>
    <name evidence="1" type="ORF">SAMN05444406_1431</name>
</gene>
<proteinExistence type="predicted"/>
<evidence type="ECO:0000313" key="1">
    <source>
        <dbReference type="EMBL" id="SFQ42312.1"/>
    </source>
</evidence>
<keyword evidence="2" id="KW-1185">Reference proteome</keyword>
<sequence>MDKTYILSVPEEYQGLAREISMVSGKIYS</sequence>
<evidence type="ECO:0000313" key="2">
    <source>
        <dbReference type="Proteomes" id="UP000198577"/>
    </source>
</evidence>
<accession>A0A1I5YDP1</accession>